<dbReference type="AlphaFoldDB" id="A0A837GAU5"/>
<protein>
    <submittedName>
        <fullName evidence="1">Regulator</fullName>
    </submittedName>
</protein>
<organism evidence="1">
    <name type="scientific">Vibrio coralliilyticus</name>
    <dbReference type="NCBI Taxonomy" id="190893"/>
    <lineage>
        <taxon>Bacteria</taxon>
        <taxon>Pseudomonadati</taxon>
        <taxon>Pseudomonadota</taxon>
        <taxon>Gammaproteobacteria</taxon>
        <taxon>Vibrionales</taxon>
        <taxon>Vibrionaceae</taxon>
        <taxon>Vibrio</taxon>
    </lineage>
</organism>
<comment type="caution">
    <text evidence="1">The sequence shown here is derived from an EMBL/GenBank/DDBJ whole genome shotgun (WGS) entry which is preliminary data.</text>
</comment>
<sequence length="122" mass="14149">MHKNQLFRELECGFSVETTAKLCFKSVSTVKRWDRGNPIPPECKRLMRLVSGRELSPNEAWRGFRMNRFKLELPNGQLVSPQELVVAQAILEIGGEKEHCISRRLLKYSRMLYVIRNASKVT</sequence>
<reference evidence="1" key="1">
    <citation type="journal article" date="2015" name="BMC Genomics">
        <title>Genome mining reveals unlocked bioactive potential of marine Gram-negative bacteria.</title>
        <authorList>
            <person name="Machado H."/>
            <person name="Sonnenschein E.C."/>
            <person name="Melchiorsen J."/>
            <person name="Gram L."/>
        </authorList>
    </citation>
    <scope>NUCLEOTIDE SEQUENCE</scope>
    <source>
        <strain evidence="1">S2052</strain>
    </source>
</reference>
<gene>
    <name evidence="1" type="ORF">TW71_08295</name>
</gene>
<dbReference type="EMBL" id="JXXR01000008">
    <property type="protein sequence ID" value="KJY74927.1"/>
    <property type="molecule type" value="Genomic_DNA"/>
</dbReference>
<evidence type="ECO:0000313" key="1">
    <source>
        <dbReference type="EMBL" id="KJY74927.1"/>
    </source>
</evidence>
<accession>A0A837GAU5</accession>
<proteinExistence type="predicted"/>
<name>A0A837GAU5_9VIBR</name>